<evidence type="ECO:0000313" key="5">
    <source>
        <dbReference type="Proteomes" id="UP000594638"/>
    </source>
</evidence>
<dbReference type="Gramene" id="OE9A116944T1">
    <property type="protein sequence ID" value="OE9A116944C1"/>
    <property type="gene ID" value="OE9A116944"/>
</dbReference>
<keyword evidence="2" id="KW-1133">Transmembrane helix</keyword>
<dbReference type="PANTHER" id="PTHR33709">
    <property type="entry name" value="OSJNBA0035M09.9 PROTEIN"/>
    <property type="match status" value="1"/>
</dbReference>
<dbReference type="InterPro" id="IPR040339">
    <property type="entry name" value="At1g16860-like"/>
</dbReference>
<accession>A0A8S0V7C5</accession>
<sequence length="765" mass="81538">MGSRFQSHQLSNGLYVSGRPEQPKEKTPTMSSVAMPYTGSDIKKSGELGKMFDIPMDGSRSRKSGPINNTPSRTGSFGGSASRSGQLNSVNRAGSGSSGGVSGSASLKKTNSGPLNKHGEPLKKSSGPQGLITSGPITSGPLNSSGALRKASGPLESTGSMKLHRDASIVNNPAVTHLSQDGEYSFHKSFAKLILWSIILLFVMGFIAGGFILGAVHNPILLVVVVILFAVVATVFTWNTCWGRRAIIVFVADYPDTQLRTAKDGQFVKVSGHTPDLLAEQFCSLMTREGYHHEDHAQPKPVRINETSASQLNGQGIPSGSNPVEMQQYSDGVSSLPSNDIAKPSNSDNLSVSSSQNIQGPPMVSPPGNTQVMQISQGLLPGVSMTSRPQQPELLPSLQQQQPSPQHHQHSLIQQRHPQYQRSSMMFSPNSMPHSNTIGQNTNMQLGATANKLSPLQLQLMQQQQQQLQPQQQQQPQMHRKMMGGLGTVGMGNIGNNMVGLGGLNNVVGIGGIRGVGITGISAPMGSIGQNSMNLAQASNLSNALRSGTLTPAQAAFVAKIRLAQNRSNMLGAPHASISGMAEGRQLLPGSAGLSMLGPSMNRANINQMQRTAMGAMGPPKLMPGMDPYMNQQQQQQQQKQQQLQQQQLQLQQPQNHQLQQQQQEFTSPLQTVISPPQVGSPSSMGIPHQMIRQQQQASPQQMSQRTPMSQQFSSGAVHPMNAGNMEACPASPQLSSHTMGSVGSITNSSMDLQGVNKNNSIGNA</sequence>
<feature type="compositionally biased region" description="Polar residues" evidence="1">
    <location>
        <begin position="66"/>
        <end position="87"/>
    </location>
</feature>
<feature type="compositionally biased region" description="Low complexity" evidence="1">
    <location>
        <begin position="345"/>
        <end position="357"/>
    </location>
</feature>
<evidence type="ECO:0000256" key="2">
    <source>
        <dbReference type="SAM" id="Phobius"/>
    </source>
</evidence>
<feature type="compositionally biased region" description="Polar residues" evidence="1">
    <location>
        <begin position="126"/>
        <end position="146"/>
    </location>
</feature>
<gene>
    <name evidence="4" type="ORF">OLEA9_A116944</name>
</gene>
<organism evidence="4 5">
    <name type="scientific">Olea europaea subsp. europaea</name>
    <dbReference type="NCBI Taxonomy" id="158383"/>
    <lineage>
        <taxon>Eukaryota</taxon>
        <taxon>Viridiplantae</taxon>
        <taxon>Streptophyta</taxon>
        <taxon>Embryophyta</taxon>
        <taxon>Tracheophyta</taxon>
        <taxon>Spermatophyta</taxon>
        <taxon>Magnoliopsida</taxon>
        <taxon>eudicotyledons</taxon>
        <taxon>Gunneridae</taxon>
        <taxon>Pentapetalae</taxon>
        <taxon>asterids</taxon>
        <taxon>lamiids</taxon>
        <taxon>Lamiales</taxon>
        <taxon>Oleaceae</taxon>
        <taxon>Oleeae</taxon>
        <taxon>Olea</taxon>
    </lineage>
</organism>
<feature type="compositionally biased region" description="Polar residues" evidence="1">
    <location>
        <begin position="310"/>
        <end position="338"/>
    </location>
</feature>
<evidence type="ECO:0000256" key="1">
    <source>
        <dbReference type="SAM" id="MobiDB-lite"/>
    </source>
</evidence>
<comment type="caution">
    <text evidence="4">The sequence shown here is derived from an EMBL/GenBank/DDBJ whole genome shotgun (WGS) entry which is preliminary data.</text>
</comment>
<feature type="compositionally biased region" description="Polar residues" evidence="1">
    <location>
        <begin position="665"/>
        <end position="684"/>
    </location>
</feature>
<feature type="region of interest" description="Disordered" evidence="1">
    <location>
        <begin position="310"/>
        <end position="372"/>
    </location>
</feature>
<keyword evidence="2" id="KW-0472">Membrane</keyword>
<keyword evidence="5" id="KW-1185">Reference proteome</keyword>
<name>A0A8S0V7C5_OLEEU</name>
<protein>
    <submittedName>
        <fullName evidence="4">Uncharacterized membrane At1g16860-like</fullName>
    </submittedName>
</protein>
<feature type="transmembrane region" description="Helical" evidence="2">
    <location>
        <begin position="220"/>
        <end position="238"/>
    </location>
</feature>
<feature type="region of interest" description="Disordered" evidence="1">
    <location>
        <begin position="615"/>
        <end position="704"/>
    </location>
</feature>
<feature type="compositionally biased region" description="Polar residues" evidence="1">
    <location>
        <begin position="1"/>
        <end position="14"/>
    </location>
</feature>
<dbReference type="PANTHER" id="PTHR33709:SF4">
    <property type="entry name" value="OS08G0230200 PROTEIN"/>
    <property type="match status" value="1"/>
</dbReference>
<feature type="domain" description="PHL" evidence="3">
    <location>
        <begin position="271"/>
        <end position="301"/>
    </location>
</feature>
<evidence type="ECO:0000259" key="3">
    <source>
        <dbReference type="Pfam" id="PF20474"/>
    </source>
</evidence>
<feature type="compositionally biased region" description="Low complexity" evidence="1">
    <location>
        <begin position="690"/>
        <end position="704"/>
    </location>
</feature>
<feature type="region of interest" description="Disordered" evidence="1">
    <location>
        <begin position="397"/>
        <end position="442"/>
    </location>
</feature>
<dbReference type="AlphaFoldDB" id="A0A8S0V7C5"/>
<keyword evidence="2" id="KW-0812">Transmembrane</keyword>
<dbReference type="InterPro" id="IPR046467">
    <property type="entry name" value="PHL_dom"/>
</dbReference>
<proteinExistence type="predicted"/>
<dbReference type="EMBL" id="CACTIH010009196">
    <property type="protein sequence ID" value="CAA3027246.1"/>
    <property type="molecule type" value="Genomic_DNA"/>
</dbReference>
<feature type="compositionally biased region" description="Polar residues" evidence="1">
    <location>
        <begin position="416"/>
        <end position="442"/>
    </location>
</feature>
<dbReference type="Pfam" id="PF20474">
    <property type="entry name" value="PHL"/>
    <property type="match status" value="1"/>
</dbReference>
<dbReference type="Proteomes" id="UP000594638">
    <property type="component" value="Unassembled WGS sequence"/>
</dbReference>
<feature type="region of interest" description="Disordered" evidence="1">
    <location>
        <begin position="1"/>
        <end position="157"/>
    </location>
</feature>
<feature type="transmembrane region" description="Helical" evidence="2">
    <location>
        <begin position="193"/>
        <end position="214"/>
    </location>
</feature>
<feature type="compositionally biased region" description="Low complexity" evidence="1">
    <location>
        <begin position="397"/>
        <end position="415"/>
    </location>
</feature>
<feature type="compositionally biased region" description="Low complexity" evidence="1">
    <location>
        <begin position="632"/>
        <end position="664"/>
    </location>
</feature>
<dbReference type="OrthoDB" id="1932706at2759"/>
<evidence type="ECO:0000313" key="4">
    <source>
        <dbReference type="EMBL" id="CAA3027246.1"/>
    </source>
</evidence>
<reference evidence="4 5" key="1">
    <citation type="submission" date="2019-12" db="EMBL/GenBank/DDBJ databases">
        <authorList>
            <person name="Alioto T."/>
            <person name="Alioto T."/>
            <person name="Gomez Garrido J."/>
        </authorList>
    </citation>
    <scope>NUCLEOTIDE SEQUENCE [LARGE SCALE GENOMIC DNA]</scope>
</reference>